<dbReference type="SUPFAM" id="SSF47413">
    <property type="entry name" value="lambda repressor-like DNA-binding domains"/>
    <property type="match status" value="1"/>
</dbReference>
<dbReference type="Gene3D" id="1.10.260.40">
    <property type="entry name" value="lambda repressor-like DNA-binding domains"/>
    <property type="match status" value="1"/>
</dbReference>
<dbReference type="AlphaFoldDB" id="X1HLG4"/>
<gene>
    <name evidence="2" type="ORF">S03H2_36690</name>
</gene>
<evidence type="ECO:0000313" key="2">
    <source>
        <dbReference type="EMBL" id="GAH57900.1"/>
    </source>
</evidence>
<protein>
    <recommendedName>
        <fullName evidence="1">HTH cro/C1-type domain-containing protein</fullName>
    </recommendedName>
</protein>
<dbReference type="InterPro" id="IPR001387">
    <property type="entry name" value="Cro/C1-type_HTH"/>
</dbReference>
<dbReference type="CDD" id="cd00093">
    <property type="entry name" value="HTH_XRE"/>
    <property type="match status" value="1"/>
</dbReference>
<proteinExistence type="predicted"/>
<dbReference type="PROSITE" id="PS50943">
    <property type="entry name" value="HTH_CROC1"/>
    <property type="match status" value="1"/>
</dbReference>
<dbReference type="InterPro" id="IPR010982">
    <property type="entry name" value="Lambda_DNA-bd_dom_sf"/>
</dbReference>
<comment type="caution">
    <text evidence="2">The sequence shown here is derived from an EMBL/GenBank/DDBJ whole genome shotgun (WGS) entry which is preliminary data.</text>
</comment>
<reference evidence="2" key="1">
    <citation type="journal article" date="2014" name="Front. Microbiol.">
        <title>High frequency of phylogenetically diverse reductive dehalogenase-homologous genes in deep subseafloor sedimentary metagenomes.</title>
        <authorList>
            <person name="Kawai M."/>
            <person name="Futagami T."/>
            <person name="Toyoda A."/>
            <person name="Takaki Y."/>
            <person name="Nishi S."/>
            <person name="Hori S."/>
            <person name="Arai W."/>
            <person name="Tsubouchi T."/>
            <person name="Morono Y."/>
            <person name="Uchiyama I."/>
            <person name="Ito T."/>
            <person name="Fujiyama A."/>
            <person name="Inagaki F."/>
            <person name="Takami H."/>
        </authorList>
    </citation>
    <scope>NUCLEOTIDE SEQUENCE</scope>
    <source>
        <strain evidence="2">Expedition CK06-06</strain>
    </source>
</reference>
<sequence>MVLPVKSFQTILNRIEGESDMRDIREAKSEPLYDQNEAEDYIFMNPVKRERLERGWTQKELAHRIGVKQATVAKWEREGAVYRKATRQKLAKVFGVS</sequence>
<dbReference type="EMBL" id="BARU01022531">
    <property type="protein sequence ID" value="GAH57900.1"/>
    <property type="molecule type" value="Genomic_DNA"/>
</dbReference>
<feature type="domain" description="HTH cro/C1-type" evidence="1">
    <location>
        <begin position="47"/>
        <end position="97"/>
    </location>
</feature>
<name>X1HLG4_9ZZZZ</name>
<dbReference type="SMART" id="SM00530">
    <property type="entry name" value="HTH_XRE"/>
    <property type="match status" value="1"/>
</dbReference>
<accession>X1HLG4</accession>
<dbReference type="Pfam" id="PF01381">
    <property type="entry name" value="HTH_3"/>
    <property type="match status" value="1"/>
</dbReference>
<evidence type="ECO:0000259" key="1">
    <source>
        <dbReference type="PROSITE" id="PS50943"/>
    </source>
</evidence>
<organism evidence="2">
    <name type="scientific">marine sediment metagenome</name>
    <dbReference type="NCBI Taxonomy" id="412755"/>
    <lineage>
        <taxon>unclassified sequences</taxon>
        <taxon>metagenomes</taxon>
        <taxon>ecological metagenomes</taxon>
    </lineage>
</organism>
<feature type="non-terminal residue" evidence="2">
    <location>
        <position position="97"/>
    </location>
</feature>
<dbReference type="GO" id="GO:0003677">
    <property type="term" value="F:DNA binding"/>
    <property type="evidence" value="ECO:0007669"/>
    <property type="project" value="InterPro"/>
</dbReference>